<accession>A0A6S6TYP2</accession>
<evidence type="ECO:0000256" key="1">
    <source>
        <dbReference type="ARBA" id="ARBA00005771"/>
    </source>
</evidence>
<gene>
    <name evidence="4" type="ORF">HELGO_WM6625</name>
</gene>
<comment type="similarity">
    <text evidence="1">Belongs to the sulfotransferase 1 family.</text>
</comment>
<dbReference type="SUPFAM" id="SSF52540">
    <property type="entry name" value="P-loop containing nucleoside triphosphate hydrolases"/>
    <property type="match status" value="1"/>
</dbReference>
<dbReference type="InterPro" id="IPR027417">
    <property type="entry name" value="P-loop_NTPase"/>
</dbReference>
<sequence>MLEPTKTSTPIVKATLLSFPKSGRTWLIQQIISYLKYYFNPTKLQVEKFNLHRLDSWNAFQPIVPLFNITHDDNPHLKTRQALSEDKSEFNDDTVVLLVRDPRDVIVSLYFEMTRRSQFYEVWGFDTSNFPSKYTPISAFIRGEQGGIDSIIRYFEIWDKASQALENFICIHYEDMKTNTENILVKALQHWNLPIEPDCIAEAIKACEFERMQHKEAKGDYQSLSLTPADQEDPESFKVRRGKVGGYIDYLSTNDIAYLNSRCSTLPGYFARYR</sequence>
<dbReference type="EMBL" id="CACVAY010000112">
    <property type="protein sequence ID" value="CAA6823247.1"/>
    <property type="molecule type" value="Genomic_DNA"/>
</dbReference>
<name>A0A6S6TYP2_9GAMM</name>
<protein>
    <recommendedName>
        <fullName evidence="3">Sulfotransferase domain-containing protein</fullName>
    </recommendedName>
</protein>
<feature type="domain" description="Sulfotransferase" evidence="3">
    <location>
        <begin position="16"/>
        <end position="263"/>
    </location>
</feature>
<dbReference type="GO" id="GO:0008146">
    <property type="term" value="F:sulfotransferase activity"/>
    <property type="evidence" value="ECO:0007669"/>
    <property type="project" value="InterPro"/>
</dbReference>
<evidence type="ECO:0000259" key="3">
    <source>
        <dbReference type="Pfam" id="PF00685"/>
    </source>
</evidence>
<dbReference type="Pfam" id="PF00685">
    <property type="entry name" value="Sulfotransfer_1"/>
    <property type="match status" value="1"/>
</dbReference>
<keyword evidence="2" id="KW-0808">Transferase</keyword>
<dbReference type="Gene3D" id="3.40.50.300">
    <property type="entry name" value="P-loop containing nucleotide triphosphate hydrolases"/>
    <property type="match status" value="1"/>
</dbReference>
<organism evidence="4">
    <name type="scientific">uncultured Thiotrichaceae bacterium</name>
    <dbReference type="NCBI Taxonomy" id="298394"/>
    <lineage>
        <taxon>Bacteria</taxon>
        <taxon>Pseudomonadati</taxon>
        <taxon>Pseudomonadota</taxon>
        <taxon>Gammaproteobacteria</taxon>
        <taxon>Thiotrichales</taxon>
        <taxon>Thiotrichaceae</taxon>
        <taxon>environmental samples</taxon>
    </lineage>
</organism>
<evidence type="ECO:0000256" key="2">
    <source>
        <dbReference type="ARBA" id="ARBA00022679"/>
    </source>
</evidence>
<dbReference type="InterPro" id="IPR000863">
    <property type="entry name" value="Sulfotransferase_dom"/>
</dbReference>
<dbReference type="AlphaFoldDB" id="A0A6S6TYP2"/>
<dbReference type="PANTHER" id="PTHR11783">
    <property type="entry name" value="SULFOTRANSFERASE SULT"/>
    <property type="match status" value="1"/>
</dbReference>
<reference evidence="4" key="1">
    <citation type="submission" date="2020-01" db="EMBL/GenBank/DDBJ databases">
        <authorList>
            <person name="Meier V. D."/>
            <person name="Meier V D."/>
        </authorList>
    </citation>
    <scope>NUCLEOTIDE SEQUENCE</scope>
    <source>
        <strain evidence="4">HLG_WM_MAG_07</strain>
    </source>
</reference>
<evidence type="ECO:0000313" key="4">
    <source>
        <dbReference type="EMBL" id="CAA6823247.1"/>
    </source>
</evidence>
<proteinExistence type="inferred from homology"/>